<gene>
    <name evidence="1" type="ORF">IQ266_21900</name>
</gene>
<protein>
    <submittedName>
        <fullName evidence="1">Uncharacterized protein</fullName>
    </submittedName>
</protein>
<proteinExistence type="predicted"/>
<dbReference type="Proteomes" id="UP000625316">
    <property type="component" value="Unassembled WGS sequence"/>
</dbReference>
<comment type="caution">
    <text evidence="1">The sequence shown here is derived from an EMBL/GenBank/DDBJ whole genome shotgun (WGS) entry which is preliminary data.</text>
</comment>
<reference evidence="1" key="1">
    <citation type="submission" date="2020-10" db="EMBL/GenBank/DDBJ databases">
        <authorList>
            <person name="Castelo-Branco R."/>
            <person name="Eusebio N."/>
            <person name="Adriana R."/>
            <person name="Vieira A."/>
            <person name="Brugerolle De Fraissinette N."/>
            <person name="Rezende De Castro R."/>
            <person name="Schneider M.P."/>
            <person name="Vasconcelos V."/>
            <person name="Leao P.N."/>
        </authorList>
    </citation>
    <scope>NUCLEOTIDE SEQUENCE</scope>
    <source>
        <strain evidence="1">LEGE 11480</strain>
    </source>
</reference>
<name>A0A928VSV7_9CYAN</name>
<organism evidence="1 2">
    <name type="scientific">Romeriopsis navalis LEGE 11480</name>
    <dbReference type="NCBI Taxonomy" id="2777977"/>
    <lineage>
        <taxon>Bacteria</taxon>
        <taxon>Bacillati</taxon>
        <taxon>Cyanobacteriota</taxon>
        <taxon>Cyanophyceae</taxon>
        <taxon>Leptolyngbyales</taxon>
        <taxon>Leptolyngbyaceae</taxon>
        <taxon>Romeriopsis</taxon>
        <taxon>Romeriopsis navalis</taxon>
    </lineage>
</organism>
<accession>A0A928VSV7</accession>
<dbReference type="AlphaFoldDB" id="A0A928VSV7"/>
<dbReference type="EMBL" id="JADEXQ010000102">
    <property type="protein sequence ID" value="MBE9032396.1"/>
    <property type="molecule type" value="Genomic_DNA"/>
</dbReference>
<evidence type="ECO:0000313" key="2">
    <source>
        <dbReference type="Proteomes" id="UP000625316"/>
    </source>
</evidence>
<keyword evidence="2" id="KW-1185">Reference proteome</keyword>
<evidence type="ECO:0000313" key="1">
    <source>
        <dbReference type="EMBL" id="MBE9032396.1"/>
    </source>
</evidence>
<sequence length="66" mass="7542">MYPLIAPTQIKQTFANWQRGYAMGKQAPFLLDYRFEAQWDHPIADLRTALGLELAEASAQQHYATS</sequence>